<dbReference type="PANTHER" id="PTHR43289">
    <property type="entry name" value="MITOGEN-ACTIVATED PROTEIN KINASE KINASE KINASE 20-RELATED"/>
    <property type="match status" value="1"/>
</dbReference>
<dbReference type="GO" id="GO:0005524">
    <property type="term" value="F:ATP binding"/>
    <property type="evidence" value="ECO:0007669"/>
    <property type="project" value="UniProtKB-KW"/>
</dbReference>
<evidence type="ECO:0000313" key="7">
    <source>
        <dbReference type="EMBL" id="SVA16196.1"/>
    </source>
</evidence>
<feature type="transmembrane region" description="Helical" evidence="5">
    <location>
        <begin position="276"/>
        <end position="295"/>
    </location>
</feature>
<evidence type="ECO:0000256" key="2">
    <source>
        <dbReference type="ARBA" id="ARBA00022741"/>
    </source>
</evidence>
<reference evidence="7" key="1">
    <citation type="submission" date="2018-05" db="EMBL/GenBank/DDBJ databases">
        <authorList>
            <person name="Lanie J.A."/>
            <person name="Ng W.-L."/>
            <person name="Kazmierczak K.M."/>
            <person name="Andrzejewski T.M."/>
            <person name="Davidsen T.M."/>
            <person name="Wayne K.J."/>
            <person name="Tettelin H."/>
            <person name="Glass J.I."/>
            <person name="Rusch D."/>
            <person name="Podicherti R."/>
            <person name="Tsui H.-C.T."/>
            <person name="Winkler M.E."/>
        </authorList>
    </citation>
    <scope>NUCLEOTIDE SEQUENCE</scope>
</reference>
<keyword evidence="5" id="KW-1133">Transmembrane helix</keyword>
<name>A0A381TJD0_9ZZZZ</name>
<dbReference type="Gene3D" id="3.30.200.20">
    <property type="entry name" value="Phosphorylase Kinase, domain 1"/>
    <property type="match status" value="1"/>
</dbReference>
<evidence type="ECO:0000256" key="4">
    <source>
        <dbReference type="ARBA" id="ARBA00022840"/>
    </source>
</evidence>
<evidence type="ECO:0000256" key="3">
    <source>
        <dbReference type="ARBA" id="ARBA00022777"/>
    </source>
</evidence>
<dbReference type="Gene3D" id="1.10.510.10">
    <property type="entry name" value="Transferase(Phosphotransferase) domain 1"/>
    <property type="match status" value="1"/>
</dbReference>
<keyword evidence="4" id="KW-0067">ATP-binding</keyword>
<sequence length="667" mass="75456">MQYLASEPMGEIYLAKDTQLDRMVAVKRFAFNADMEMSDDAENRLKNKFLEDVKRFSKWDHPNLSQIYFFDLDDDNIPFYTMEAIPDSLGKHIGLVKDAEGDQLESETKRFDYQEAVKLIQDVCKGLQVAHDAGVGHYRISPNNIMITSEGVPKLVSFGLESGMRPEESSKLQQRFSSIYSAPEQLMGKSDKISLKTDLYTLGLILYELMSGNIPKGVIEPVSKIDPKIPKQMDEFFESVLAENPDDRIENVEEMINQLEDIYKGIKPSKAAPTKMLVIGAVATVLVIGLGYGLMQVFSPKLKPAEVDVHFTPQIPSSIYENLEPLGKFILWFDIKNDNKKGVSIDISANFRDSNGIRKKIELPAKTDTTIGINPPLNIKEKRGEFATDRNIYVEWLVKQMIYSDEGQLEKERSISENSEMITMLALGTIDWNMTEIYNTDKEEGSPFALVSSWINPNDPKVKEVISTAKKEPGAALVGYQEELFIEKTGMDDFDIDEITRHQVETLYNVLNDKYEITYDGGGVGQSINLPYETIRDHSANCIELSVLMSSLLIEIGIQPIIVIVPNHAFVGWRIWEDEDEYNFVQTTMMGDKNKTFKDAYKDAEKMAHSNGLSDLVYGDLDVNAFGKRGIFNKSNSVKVLNINLLREYKDSKGRKIYTATPVTSER</sequence>
<dbReference type="PANTHER" id="PTHR43289:SF34">
    <property type="entry name" value="SERINE_THREONINE-PROTEIN KINASE YBDM-RELATED"/>
    <property type="match status" value="1"/>
</dbReference>
<organism evidence="7">
    <name type="scientific">marine metagenome</name>
    <dbReference type="NCBI Taxonomy" id="408172"/>
    <lineage>
        <taxon>unclassified sequences</taxon>
        <taxon>metagenomes</taxon>
        <taxon>ecological metagenomes</taxon>
    </lineage>
</organism>
<keyword evidence="3" id="KW-0418">Kinase</keyword>
<dbReference type="SUPFAM" id="SSF56112">
    <property type="entry name" value="Protein kinase-like (PK-like)"/>
    <property type="match status" value="1"/>
</dbReference>
<evidence type="ECO:0000256" key="5">
    <source>
        <dbReference type="SAM" id="Phobius"/>
    </source>
</evidence>
<dbReference type="CDD" id="cd14014">
    <property type="entry name" value="STKc_PknB_like"/>
    <property type="match status" value="1"/>
</dbReference>
<dbReference type="InterPro" id="IPR011009">
    <property type="entry name" value="Kinase-like_dom_sf"/>
</dbReference>
<dbReference type="GO" id="GO:0004674">
    <property type="term" value="F:protein serine/threonine kinase activity"/>
    <property type="evidence" value="ECO:0007669"/>
    <property type="project" value="TreeGrafter"/>
</dbReference>
<dbReference type="Pfam" id="PF00069">
    <property type="entry name" value="Pkinase"/>
    <property type="match status" value="1"/>
</dbReference>
<keyword evidence="1" id="KW-0808">Transferase</keyword>
<keyword evidence="5" id="KW-0812">Transmembrane</keyword>
<dbReference type="AlphaFoldDB" id="A0A381TJD0"/>
<proteinExistence type="predicted"/>
<dbReference type="InterPro" id="IPR000719">
    <property type="entry name" value="Prot_kinase_dom"/>
</dbReference>
<evidence type="ECO:0000256" key="1">
    <source>
        <dbReference type="ARBA" id="ARBA00022679"/>
    </source>
</evidence>
<dbReference type="SMART" id="SM00220">
    <property type="entry name" value="S_TKc"/>
    <property type="match status" value="1"/>
</dbReference>
<keyword evidence="5" id="KW-0472">Membrane</keyword>
<evidence type="ECO:0000259" key="6">
    <source>
        <dbReference type="PROSITE" id="PS50011"/>
    </source>
</evidence>
<feature type="domain" description="Protein kinase" evidence="6">
    <location>
        <begin position="1"/>
        <end position="263"/>
    </location>
</feature>
<dbReference type="PROSITE" id="PS50011">
    <property type="entry name" value="PROTEIN_KINASE_DOM"/>
    <property type="match status" value="1"/>
</dbReference>
<dbReference type="EMBL" id="UINC01004695">
    <property type="protein sequence ID" value="SVA16196.1"/>
    <property type="molecule type" value="Genomic_DNA"/>
</dbReference>
<protein>
    <recommendedName>
        <fullName evidence="6">Protein kinase domain-containing protein</fullName>
    </recommendedName>
</protein>
<keyword evidence="2" id="KW-0547">Nucleotide-binding</keyword>
<accession>A0A381TJD0</accession>
<gene>
    <name evidence="7" type="ORF">METZ01_LOCUS69050</name>
</gene>